<feature type="region of interest" description="Disordered" evidence="5">
    <location>
        <begin position="188"/>
        <end position="211"/>
    </location>
</feature>
<keyword evidence="4" id="KW-0175">Coiled coil</keyword>
<dbReference type="EMBL" id="JANBPY010004032">
    <property type="protein sequence ID" value="KAJ1949387.1"/>
    <property type="molecule type" value="Genomic_DNA"/>
</dbReference>
<dbReference type="GO" id="GO:0032040">
    <property type="term" value="C:small-subunit processome"/>
    <property type="evidence" value="ECO:0007669"/>
    <property type="project" value="InterPro"/>
</dbReference>
<dbReference type="InterPro" id="IPR006709">
    <property type="entry name" value="SSU_processome_Utp14"/>
</dbReference>
<dbReference type="AlphaFoldDB" id="A0A9W8E417"/>
<feature type="region of interest" description="Disordered" evidence="5">
    <location>
        <begin position="226"/>
        <end position="267"/>
    </location>
</feature>
<feature type="coiled-coil region" evidence="4">
    <location>
        <begin position="300"/>
        <end position="327"/>
    </location>
</feature>
<dbReference type="OrthoDB" id="277439at2759"/>
<keyword evidence="3" id="KW-0539">Nucleus</keyword>
<accession>A0A9W8E417</accession>
<comment type="subcellular location">
    <subcellularLocation>
        <location evidence="1">Nucleus</location>
        <location evidence="1">Nucleolus</location>
    </subcellularLocation>
</comment>
<feature type="non-terminal residue" evidence="6">
    <location>
        <position position="1"/>
    </location>
</feature>
<dbReference type="Proteomes" id="UP001150925">
    <property type="component" value="Unassembled WGS sequence"/>
</dbReference>
<dbReference type="Pfam" id="PF04615">
    <property type="entry name" value="Utp14"/>
    <property type="match status" value="1"/>
</dbReference>
<name>A0A9W8E417_9FUNG</name>
<evidence type="ECO:0000256" key="5">
    <source>
        <dbReference type="SAM" id="MobiDB-lite"/>
    </source>
</evidence>
<evidence type="ECO:0000256" key="3">
    <source>
        <dbReference type="ARBA" id="ARBA00023242"/>
    </source>
</evidence>
<evidence type="ECO:0000256" key="2">
    <source>
        <dbReference type="ARBA" id="ARBA00022553"/>
    </source>
</evidence>
<dbReference type="PANTHER" id="PTHR14150:SF12">
    <property type="entry name" value="U3 SMALL NUCLEOLAR RNA-ASSOCIATED PROTEIN 14 HOMOLOG A"/>
    <property type="match status" value="1"/>
</dbReference>
<evidence type="ECO:0008006" key="8">
    <source>
        <dbReference type="Google" id="ProtNLM"/>
    </source>
</evidence>
<proteinExistence type="predicted"/>
<keyword evidence="7" id="KW-1185">Reference proteome</keyword>
<reference evidence="6" key="1">
    <citation type="submission" date="2022-07" db="EMBL/GenBank/DDBJ databases">
        <title>Phylogenomic reconstructions and comparative analyses of Kickxellomycotina fungi.</title>
        <authorList>
            <person name="Reynolds N.K."/>
            <person name="Stajich J.E."/>
            <person name="Barry K."/>
            <person name="Grigoriev I.V."/>
            <person name="Crous P."/>
            <person name="Smith M.E."/>
        </authorList>
    </citation>
    <scope>NUCLEOTIDE SEQUENCE</scope>
    <source>
        <strain evidence="6">RSA 1196</strain>
    </source>
</reference>
<comment type="caution">
    <text evidence="6">The sequence shown here is derived from an EMBL/GenBank/DDBJ whole genome shotgun (WGS) entry which is preliminary data.</text>
</comment>
<evidence type="ECO:0000313" key="7">
    <source>
        <dbReference type="Proteomes" id="UP001150925"/>
    </source>
</evidence>
<dbReference type="GO" id="GO:0006364">
    <property type="term" value="P:rRNA processing"/>
    <property type="evidence" value="ECO:0007669"/>
    <property type="project" value="InterPro"/>
</dbReference>
<protein>
    <recommendedName>
        <fullName evidence="8">U3 small nucleolar RNA-associated protein 14</fullName>
    </recommendedName>
</protein>
<sequence length="334" mass="38296">LQNLEKSTSAKALHAPLPKRLQDEITRKTAYHEARKAVSEWVPAVEKLREAPHLHFSGLTEKDQAAREVTLVNEVQPVTNMEKEVAAILSQSGFTETQTNLGNRLETNKLSPLEVLEQRNQQRLMRELMLRHERKAKRVAKIKSKAYRKIKRREMERANMELTGLESNEMDPEERLRLETERARERMSLRHKNTGKWAKSMLRHGQRNDETRQALMDQLNRHETLRRRMEGMRSGSDSDSSQDEGPTGGMGSAGDATVGWNDDERAKEEALAKLDRLAGRHQSDDVDTPKKGVFAMKFMQNSLKREGERVERELQDVREEIAALAEDAGSDEEP</sequence>
<evidence type="ECO:0000313" key="6">
    <source>
        <dbReference type="EMBL" id="KAJ1949387.1"/>
    </source>
</evidence>
<evidence type="ECO:0000256" key="4">
    <source>
        <dbReference type="SAM" id="Coils"/>
    </source>
</evidence>
<dbReference type="PANTHER" id="PTHR14150">
    <property type="entry name" value="U3 SMALL NUCLEOLAR RNA-ASSOCIATED PROTEIN 14"/>
    <property type="match status" value="1"/>
</dbReference>
<keyword evidence="2" id="KW-0597">Phosphoprotein</keyword>
<evidence type="ECO:0000256" key="1">
    <source>
        <dbReference type="ARBA" id="ARBA00004604"/>
    </source>
</evidence>
<organism evidence="6 7">
    <name type="scientific">Dispira parvispora</name>
    <dbReference type="NCBI Taxonomy" id="1520584"/>
    <lineage>
        <taxon>Eukaryota</taxon>
        <taxon>Fungi</taxon>
        <taxon>Fungi incertae sedis</taxon>
        <taxon>Zoopagomycota</taxon>
        <taxon>Kickxellomycotina</taxon>
        <taxon>Dimargaritomycetes</taxon>
        <taxon>Dimargaritales</taxon>
        <taxon>Dimargaritaceae</taxon>
        <taxon>Dispira</taxon>
    </lineage>
</organism>
<gene>
    <name evidence="6" type="ORF">IWQ62_006742</name>
</gene>
<feature type="non-terminal residue" evidence="6">
    <location>
        <position position="334"/>
    </location>
</feature>